<keyword evidence="7 8" id="KW-0408">Iron</keyword>
<comment type="subcellular location">
    <subcellularLocation>
        <location evidence="1">Periplasm</location>
    </subcellularLocation>
</comment>
<feature type="domain" description="Cytochrome c" evidence="9">
    <location>
        <begin position="48"/>
        <end position="156"/>
    </location>
</feature>
<dbReference type="Gene3D" id="1.10.760.10">
    <property type="entry name" value="Cytochrome c-like domain"/>
    <property type="match status" value="2"/>
</dbReference>
<dbReference type="InterPro" id="IPR004852">
    <property type="entry name" value="Di-haem_cyt_c_peroxidsae"/>
</dbReference>
<proteinExistence type="predicted"/>
<dbReference type="PROSITE" id="PS51007">
    <property type="entry name" value="CYTC"/>
    <property type="match status" value="2"/>
</dbReference>
<keyword evidence="6" id="KW-0560">Oxidoreductase</keyword>
<evidence type="ECO:0000256" key="1">
    <source>
        <dbReference type="ARBA" id="ARBA00004418"/>
    </source>
</evidence>
<evidence type="ECO:0000313" key="10">
    <source>
        <dbReference type="EMBL" id="MBO0904045.1"/>
    </source>
</evidence>
<dbReference type="EMBL" id="JAFMPY010000009">
    <property type="protein sequence ID" value="MBO0904045.1"/>
    <property type="molecule type" value="Genomic_DNA"/>
</dbReference>
<dbReference type="RefSeq" id="WP_207350694.1">
    <property type="nucleotide sequence ID" value="NZ_JAFMPY010000009.1"/>
</dbReference>
<organism evidence="10 11">
    <name type="scientific">Jiella sonneratiae</name>
    <dbReference type="NCBI Taxonomy" id="2816856"/>
    <lineage>
        <taxon>Bacteria</taxon>
        <taxon>Pseudomonadati</taxon>
        <taxon>Pseudomonadota</taxon>
        <taxon>Alphaproteobacteria</taxon>
        <taxon>Hyphomicrobiales</taxon>
        <taxon>Aurantimonadaceae</taxon>
        <taxon>Jiella</taxon>
    </lineage>
</organism>
<dbReference type="Proteomes" id="UP000664288">
    <property type="component" value="Unassembled WGS sequence"/>
</dbReference>
<dbReference type="InterPro" id="IPR026259">
    <property type="entry name" value="MauG/Cytc_peroxidase"/>
</dbReference>
<evidence type="ECO:0000256" key="4">
    <source>
        <dbReference type="ARBA" id="ARBA00022729"/>
    </source>
</evidence>
<dbReference type="PANTHER" id="PTHR30600:SF10">
    <property type="entry name" value="BLL6722 PROTEIN"/>
    <property type="match status" value="1"/>
</dbReference>
<dbReference type="PIRSF" id="PIRSF000294">
    <property type="entry name" value="Cytochrome-c_peroxidase"/>
    <property type="match status" value="1"/>
</dbReference>
<evidence type="ECO:0000256" key="8">
    <source>
        <dbReference type="PROSITE-ProRule" id="PRU00433"/>
    </source>
</evidence>
<accession>A0ABS3J4J6</accession>
<dbReference type="InterPro" id="IPR036909">
    <property type="entry name" value="Cyt_c-like_dom_sf"/>
</dbReference>
<dbReference type="InterPro" id="IPR009056">
    <property type="entry name" value="Cyt_c-like_dom"/>
</dbReference>
<dbReference type="PANTHER" id="PTHR30600">
    <property type="entry name" value="CYTOCHROME C PEROXIDASE-RELATED"/>
    <property type="match status" value="1"/>
</dbReference>
<evidence type="ECO:0000313" key="11">
    <source>
        <dbReference type="Proteomes" id="UP000664288"/>
    </source>
</evidence>
<dbReference type="Pfam" id="PF00034">
    <property type="entry name" value="Cytochrom_C"/>
    <property type="match status" value="1"/>
</dbReference>
<name>A0ABS3J4J6_9HYPH</name>
<dbReference type="Pfam" id="PF03150">
    <property type="entry name" value="CCP_MauG"/>
    <property type="match status" value="1"/>
</dbReference>
<keyword evidence="3 8" id="KW-0479">Metal-binding</keyword>
<feature type="domain" description="Cytochrome c" evidence="9">
    <location>
        <begin position="200"/>
        <end position="320"/>
    </location>
</feature>
<evidence type="ECO:0000256" key="6">
    <source>
        <dbReference type="ARBA" id="ARBA00023002"/>
    </source>
</evidence>
<keyword evidence="2 8" id="KW-0349">Heme</keyword>
<reference evidence="10 11" key="1">
    <citation type="submission" date="2021-03" db="EMBL/GenBank/DDBJ databases">
        <title>Whole genome sequence of Jiella sp. MQZ13P-4.</title>
        <authorList>
            <person name="Tuo L."/>
        </authorList>
    </citation>
    <scope>NUCLEOTIDE SEQUENCE [LARGE SCALE GENOMIC DNA]</scope>
    <source>
        <strain evidence="10 11">MQZ13P-4</strain>
    </source>
</reference>
<keyword evidence="4" id="KW-0732">Signal</keyword>
<gene>
    <name evidence="10" type="ORF">J1C47_10350</name>
</gene>
<comment type="caution">
    <text evidence="10">The sequence shown here is derived from an EMBL/GenBank/DDBJ whole genome shotgun (WGS) entry which is preliminary data.</text>
</comment>
<protein>
    <submittedName>
        <fullName evidence="10">C-type cytochrome</fullName>
    </submittedName>
</protein>
<dbReference type="InterPro" id="IPR051395">
    <property type="entry name" value="Cytochrome_c_Peroxidase/MauG"/>
</dbReference>
<evidence type="ECO:0000256" key="2">
    <source>
        <dbReference type="ARBA" id="ARBA00022617"/>
    </source>
</evidence>
<sequence>MTRVHFSLSVLSGIVGCVISFGAVAAELADYKRPLTIPFEGAARYSPQLATLGKMLFFDPRLSGAKNMNCASCHNPSFGYEAPVAGSVGAANTPLARNSPTVLNMAWVSPHFWDGRAPTLEAQAEGPITAAAEMNGDFHTIVGDLGDVADYVRWFEQVFPGEGITKANVLTAIATYERTIVTGWSPFDRWVDGDATAVSDSAKRGFGLFTGKAGCSGCHTGWNFTDNKFHDIGLATEDIGRAKLEPDNPLALHAFKTPGLRNTAYRAPFMHNGSLQTLEEVVIHYESGGLDRPSRSPLMRPFSLTDAERADLVAFMHSMTADQQEASLPTLPN</sequence>
<evidence type="ECO:0000259" key="9">
    <source>
        <dbReference type="PROSITE" id="PS51007"/>
    </source>
</evidence>
<evidence type="ECO:0000256" key="7">
    <source>
        <dbReference type="ARBA" id="ARBA00023004"/>
    </source>
</evidence>
<evidence type="ECO:0000256" key="3">
    <source>
        <dbReference type="ARBA" id="ARBA00022723"/>
    </source>
</evidence>
<keyword evidence="5" id="KW-0574">Periplasm</keyword>
<evidence type="ECO:0000256" key="5">
    <source>
        <dbReference type="ARBA" id="ARBA00022764"/>
    </source>
</evidence>
<dbReference type="PROSITE" id="PS51257">
    <property type="entry name" value="PROKAR_LIPOPROTEIN"/>
    <property type="match status" value="1"/>
</dbReference>
<keyword evidence="11" id="KW-1185">Reference proteome</keyword>
<dbReference type="SUPFAM" id="SSF46626">
    <property type="entry name" value="Cytochrome c"/>
    <property type="match status" value="2"/>
</dbReference>